<dbReference type="InterPro" id="IPR024071">
    <property type="entry name" value="S-Me-THD_C_sf"/>
</dbReference>
<dbReference type="Pfam" id="PF20906">
    <property type="entry name" value="S-Me-THD_C"/>
    <property type="match status" value="1"/>
</dbReference>
<evidence type="ECO:0000259" key="1">
    <source>
        <dbReference type="Pfam" id="PF06032"/>
    </source>
</evidence>
<dbReference type="Proteomes" id="UP001156690">
    <property type="component" value="Unassembled WGS sequence"/>
</dbReference>
<gene>
    <name evidence="3" type="ORF">GCM10007932_51830</name>
</gene>
<keyword evidence="4" id="KW-1185">Reference proteome</keyword>
<dbReference type="Pfam" id="PF06032">
    <property type="entry name" value="S-Me-THD_N"/>
    <property type="match status" value="1"/>
</dbReference>
<dbReference type="InterPro" id="IPR027479">
    <property type="entry name" value="S-Me-THD_N_sf"/>
</dbReference>
<evidence type="ECO:0008006" key="5">
    <source>
        <dbReference type="Google" id="ProtNLM"/>
    </source>
</evidence>
<dbReference type="EMBL" id="BSNX01000075">
    <property type="protein sequence ID" value="GLQ75820.1"/>
    <property type="molecule type" value="Genomic_DNA"/>
</dbReference>
<evidence type="ECO:0000259" key="2">
    <source>
        <dbReference type="Pfam" id="PF20906"/>
    </source>
</evidence>
<sequence>MKLKIEDVDALCTGAAFLGAGGGGDPYIGGLMVKKVLSQGKCIEIIDPDSLHDEALVIPTAMIGAPTVLLEKIPSGKEPVLALKAVEEKLGKRADATMPTEVGGINSTIPLYVAAQLGIPVVDADGQGRAFPELQMETFSVNGVKGTPLGLANEKGDVATVLTDDNIQMERIARSITTTFGGTGYFANYPMNGTDVKRTAVKRTLTMAKAIGDIIHHTRRGGYDPFERLVEYLATTDYQYAKPLFSGKVVDLDRKTQAGFTLGSVTIQNTSNAKRCSISFQNENLLAKQGEQILAIVPDIITILDAETCIPITNETLRYGQRVIVMAVAVPEIMRTEAALQAFGPTAFNIDAPYLSVNPQVR</sequence>
<dbReference type="RefSeq" id="WP_126606671.1">
    <property type="nucleotide sequence ID" value="NZ_AP025145.1"/>
</dbReference>
<dbReference type="Gene3D" id="3.40.1610.10">
    <property type="entry name" value="CV3147-like domain"/>
    <property type="match status" value="1"/>
</dbReference>
<proteinExistence type="predicted"/>
<dbReference type="SUPFAM" id="SSF160991">
    <property type="entry name" value="CV3147-like"/>
    <property type="match status" value="1"/>
</dbReference>
<feature type="domain" description="S-Me-THD-like C-terminal" evidence="2">
    <location>
        <begin position="165"/>
        <end position="356"/>
    </location>
</feature>
<evidence type="ECO:0000313" key="4">
    <source>
        <dbReference type="Proteomes" id="UP001156690"/>
    </source>
</evidence>
<reference evidence="4" key="1">
    <citation type="journal article" date="2019" name="Int. J. Syst. Evol. Microbiol.">
        <title>The Global Catalogue of Microorganisms (GCM) 10K type strain sequencing project: providing services to taxonomists for standard genome sequencing and annotation.</title>
        <authorList>
            <consortium name="The Broad Institute Genomics Platform"/>
            <consortium name="The Broad Institute Genome Sequencing Center for Infectious Disease"/>
            <person name="Wu L."/>
            <person name="Ma J."/>
        </authorList>
    </citation>
    <scope>NUCLEOTIDE SEQUENCE [LARGE SCALE GENOMIC DNA]</scope>
    <source>
        <strain evidence="4">NBRC 15640</strain>
    </source>
</reference>
<organism evidence="3 4">
    <name type="scientific">Vibrio penaeicida</name>
    <dbReference type="NCBI Taxonomy" id="104609"/>
    <lineage>
        <taxon>Bacteria</taxon>
        <taxon>Pseudomonadati</taxon>
        <taxon>Pseudomonadota</taxon>
        <taxon>Gammaproteobacteria</taxon>
        <taxon>Vibrionales</taxon>
        <taxon>Vibrionaceae</taxon>
        <taxon>Vibrio</taxon>
    </lineage>
</organism>
<feature type="domain" description="S-Me-THD N-terminal" evidence="1">
    <location>
        <begin position="6"/>
        <end position="161"/>
    </location>
</feature>
<dbReference type="AlphaFoldDB" id="A0AAV5NZ24"/>
<name>A0AAV5NZ24_9VIBR</name>
<protein>
    <recommendedName>
        <fullName evidence="5">DUF917 domain-containing protein</fullName>
    </recommendedName>
</protein>
<dbReference type="Gene3D" id="2.40.390.10">
    <property type="entry name" value="CV3147-like"/>
    <property type="match status" value="1"/>
</dbReference>
<comment type="caution">
    <text evidence="3">The sequence shown here is derived from an EMBL/GenBank/DDBJ whole genome shotgun (WGS) entry which is preliminary data.</text>
</comment>
<evidence type="ECO:0000313" key="3">
    <source>
        <dbReference type="EMBL" id="GLQ75820.1"/>
    </source>
</evidence>
<accession>A0AAV5NZ24</accession>
<dbReference type="InterPro" id="IPR010318">
    <property type="entry name" value="S-Me-THD_N"/>
</dbReference>
<dbReference type="InterPro" id="IPR048350">
    <property type="entry name" value="S-Me-THD-like_C"/>
</dbReference>